<feature type="transmembrane region" description="Helical" evidence="6">
    <location>
        <begin position="97"/>
        <end position="119"/>
    </location>
</feature>
<feature type="transmembrane region" description="Helical" evidence="6">
    <location>
        <begin position="72"/>
        <end position="91"/>
    </location>
</feature>
<feature type="transmembrane region" description="Helical" evidence="6">
    <location>
        <begin position="246"/>
        <end position="265"/>
    </location>
</feature>
<dbReference type="InterPro" id="IPR050638">
    <property type="entry name" value="AA-Vitamin_Transporters"/>
</dbReference>
<feature type="transmembrane region" description="Helical" evidence="6">
    <location>
        <begin position="126"/>
        <end position="146"/>
    </location>
</feature>
<sequence length="303" mass="33360">MSLEKPSSPIPIIIPLLIGVIAVSFSSIFIKWSSAPASIQGMYRLLFTVILMLPFGVRRISEFRRITPKNWLLLGLSGFFLALHFLLWMGSLKYTTVASSTIILALEPVFIWCGAYFLFKERISTIAKFGMFIAVVGAGLIGWGDIGISSTNLYGDLLSFMGTIAVAIHMLIGQKLLSQVSPYVYNLSVFSVAVVVFAIYNISLGVSFINYAGREWGIFLLLAIVPTLFGHMLFNWLLQYISATRVSMSILGEPVGASILAFILLHEKLSIMQISGGVLAIAGMILFMKVTRSDNKARVKENL</sequence>
<dbReference type="SUPFAM" id="SSF103481">
    <property type="entry name" value="Multidrug resistance efflux transporter EmrE"/>
    <property type="match status" value="2"/>
</dbReference>
<dbReference type="PANTHER" id="PTHR32322:SF2">
    <property type="entry name" value="EAMA DOMAIN-CONTAINING PROTEIN"/>
    <property type="match status" value="1"/>
</dbReference>
<evidence type="ECO:0000313" key="9">
    <source>
        <dbReference type="Proteomes" id="UP000077134"/>
    </source>
</evidence>
<evidence type="ECO:0000256" key="3">
    <source>
        <dbReference type="ARBA" id="ARBA00022692"/>
    </source>
</evidence>
<dbReference type="KEGG" id="pcx:LPB68_20680"/>
<dbReference type="InterPro" id="IPR037185">
    <property type="entry name" value="EmrE-like"/>
</dbReference>
<keyword evidence="3 6" id="KW-0812">Transmembrane</keyword>
<feature type="transmembrane region" description="Helical" evidence="6">
    <location>
        <begin position="42"/>
        <end position="60"/>
    </location>
</feature>
<evidence type="ECO:0000256" key="4">
    <source>
        <dbReference type="ARBA" id="ARBA00022989"/>
    </source>
</evidence>
<evidence type="ECO:0000313" key="8">
    <source>
        <dbReference type="EMBL" id="OAB76585.1"/>
    </source>
</evidence>
<evidence type="ECO:0000256" key="5">
    <source>
        <dbReference type="ARBA" id="ARBA00023136"/>
    </source>
</evidence>
<feature type="transmembrane region" description="Helical" evidence="6">
    <location>
        <begin position="152"/>
        <end position="172"/>
    </location>
</feature>
<dbReference type="Pfam" id="PF00892">
    <property type="entry name" value="EamA"/>
    <property type="match status" value="2"/>
</dbReference>
<keyword evidence="4 6" id="KW-1133">Transmembrane helix</keyword>
<feature type="transmembrane region" description="Helical" evidence="6">
    <location>
        <begin position="12"/>
        <end position="30"/>
    </location>
</feature>
<feature type="domain" description="EamA" evidence="7">
    <location>
        <begin position="154"/>
        <end position="287"/>
    </location>
</feature>
<dbReference type="PANTHER" id="PTHR32322">
    <property type="entry name" value="INNER MEMBRANE TRANSPORTER"/>
    <property type="match status" value="1"/>
</dbReference>
<dbReference type="InterPro" id="IPR000620">
    <property type="entry name" value="EamA_dom"/>
</dbReference>
<protein>
    <submittedName>
        <fullName evidence="8">Multidrug transporter</fullName>
    </submittedName>
</protein>
<evidence type="ECO:0000259" key="7">
    <source>
        <dbReference type="Pfam" id="PF00892"/>
    </source>
</evidence>
<dbReference type="STRING" id="1763538.LPB68_20680"/>
<evidence type="ECO:0000256" key="6">
    <source>
        <dbReference type="SAM" id="Phobius"/>
    </source>
</evidence>
<gene>
    <name evidence="8" type="ORF">PNBC_04060</name>
</gene>
<keyword evidence="5 6" id="KW-0472">Membrane</keyword>
<feature type="domain" description="EamA" evidence="7">
    <location>
        <begin position="13"/>
        <end position="141"/>
    </location>
</feature>
<dbReference type="Proteomes" id="UP000077134">
    <property type="component" value="Unassembled WGS sequence"/>
</dbReference>
<reference evidence="8 9" key="1">
    <citation type="submission" date="2016-02" db="EMBL/GenBank/DDBJ databases">
        <title>Paenibacillus sp. LPB0068, isolated from Crassostrea gigas.</title>
        <authorList>
            <person name="Shin S.-K."/>
            <person name="Yi H."/>
        </authorList>
    </citation>
    <scope>NUCLEOTIDE SEQUENCE [LARGE SCALE GENOMIC DNA]</scope>
    <source>
        <strain evidence="8 9">LPB0068</strain>
    </source>
</reference>
<comment type="caution">
    <text evidence="8">The sequence shown here is derived from an EMBL/GenBank/DDBJ whole genome shotgun (WGS) entry which is preliminary data.</text>
</comment>
<dbReference type="OrthoDB" id="9790852at2"/>
<dbReference type="GO" id="GO:0016020">
    <property type="term" value="C:membrane"/>
    <property type="evidence" value="ECO:0007669"/>
    <property type="project" value="UniProtKB-SubCell"/>
</dbReference>
<comment type="similarity">
    <text evidence="2">Belongs to the EamA transporter family.</text>
</comment>
<accession>A0A167FIA8</accession>
<organism evidence="8 9">
    <name type="scientific">Paenibacillus crassostreae</name>
    <dbReference type="NCBI Taxonomy" id="1763538"/>
    <lineage>
        <taxon>Bacteria</taxon>
        <taxon>Bacillati</taxon>
        <taxon>Bacillota</taxon>
        <taxon>Bacilli</taxon>
        <taxon>Bacillales</taxon>
        <taxon>Paenibacillaceae</taxon>
        <taxon>Paenibacillus</taxon>
    </lineage>
</organism>
<dbReference type="RefSeq" id="WP_068655429.1">
    <property type="nucleotide sequence ID" value="NZ_CP017770.1"/>
</dbReference>
<name>A0A167FIA8_9BACL</name>
<dbReference type="AlphaFoldDB" id="A0A167FIA8"/>
<feature type="transmembrane region" description="Helical" evidence="6">
    <location>
        <begin position="184"/>
        <end position="204"/>
    </location>
</feature>
<keyword evidence="9" id="KW-1185">Reference proteome</keyword>
<comment type="subcellular location">
    <subcellularLocation>
        <location evidence="1">Endomembrane system</location>
        <topology evidence="1">Multi-pass membrane protein</topology>
    </subcellularLocation>
</comment>
<evidence type="ECO:0000256" key="1">
    <source>
        <dbReference type="ARBA" id="ARBA00004127"/>
    </source>
</evidence>
<evidence type="ECO:0000256" key="2">
    <source>
        <dbReference type="ARBA" id="ARBA00007362"/>
    </source>
</evidence>
<dbReference type="EMBL" id="LSFN01000005">
    <property type="protein sequence ID" value="OAB76585.1"/>
    <property type="molecule type" value="Genomic_DNA"/>
</dbReference>
<proteinExistence type="inferred from homology"/>
<feature type="transmembrane region" description="Helical" evidence="6">
    <location>
        <begin position="216"/>
        <end position="234"/>
    </location>
</feature>
<feature type="transmembrane region" description="Helical" evidence="6">
    <location>
        <begin position="271"/>
        <end position="290"/>
    </location>
</feature>